<dbReference type="Proteomes" id="UP000541444">
    <property type="component" value="Unassembled WGS sequence"/>
</dbReference>
<gene>
    <name evidence="1" type="ORF">GIB67_020603</name>
</gene>
<evidence type="ECO:0000313" key="1">
    <source>
        <dbReference type="EMBL" id="KAF6151281.1"/>
    </source>
</evidence>
<evidence type="ECO:0000313" key="2">
    <source>
        <dbReference type="Proteomes" id="UP000541444"/>
    </source>
</evidence>
<accession>A0A7J7M8R2</accession>
<keyword evidence="2" id="KW-1185">Reference proteome</keyword>
<reference evidence="1 2" key="1">
    <citation type="journal article" date="2020" name="IScience">
        <title>Genome Sequencing of the Endangered Kingdonia uniflora (Circaeasteraceae, Ranunculales) Reveals Potential Mechanisms of Evolutionary Specialization.</title>
        <authorList>
            <person name="Sun Y."/>
            <person name="Deng T."/>
            <person name="Zhang A."/>
            <person name="Moore M.J."/>
            <person name="Landis J.B."/>
            <person name="Lin N."/>
            <person name="Zhang H."/>
            <person name="Zhang X."/>
            <person name="Huang J."/>
            <person name="Zhang X."/>
            <person name="Sun H."/>
            <person name="Wang H."/>
        </authorList>
    </citation>
    <scope>NUCLEOTIDE SEQUENCE [LARGE SCALE GENOMIC DNA]</scope>
    <source>
        <strain evidence="1">TB1705</strain>
        <tissue evidence="1">Leaf</tissue>
    </source>
</reference>
<dbReference type="EMBL" id="JACGCM010001700">
    <property type="protein sequence ID" value="KAF6151281.1"/>
    <property type="molecule type" value="Genomic_DNA"/>
</dbReference>
<organism evidence="1 2">
    <name type="scientific">Kingdonia uniflora</name>
    <dbReference type="NCBI Taxonomy" id="39325"/>
    <lineage>
        <taxon>Eukaryota</taxon>
        <taxon>Viridiplantae</taxon>
        <taxon>Streptophyta</taxon>
        <taxon>Embryophyta</taxon>
        <taxon>Tracheophyta</taxon>
        <taxon>Spermatophyta</taxon>
        <taxon>Magnoliopsida</taxon>
        <taxon>Ranunculales</taxon>
        <taxon>Circaeasteraceae</taxon>
        <taxon>Kingdonia</taxon>
    </lineage>
</organism>
<proteinExistence type="predicted"/>
<comment type="caution">
    <text evidence="1">The sequence shown here is derived from an EMBL/GenBank/DDBJ whole genome shotgun (WGS) entry which is preliminary data.</text>
</comment>
<name>A0A7J7M8R2_9MAGN</name>
<protein>
    <submittedName>
        <fullName evidence="1">Uncharacterized protein</fullName>
    </submittedName>
</protein>
<dbReference type="AlphaFoldDB" id="A0A7J7M8R2"/>
<sequence length="184" mass="20343">MKSVKGKLRQTVESLDLSRGTEASLLFEVKYLKQDLEVITDSFDKRLELQRVRQEREWSAMLAAKERVKAEQRVNFQRQYDGECTVNVRLKNFIDDKGYDPDTLEPYPASSELVDGGDLQMKEADVIDEATRGTGGGVETFVIGVPSGRTEDGMVVEESKPSTEAVVGVGVEGPVEEEGVTAPI</sequence>